<keyword evidence="5 17" id="KW-0436">Ligase</keyword>
<dbReference type="EMBL" id="CP000267">
    <property type="protein sequence ID" value="ABD71475.1"/>
    <property type="molecule type" value="Genomic_DNA"/>
</dbReference>
<dbReference type="InterPro" id="IPR025110">
    <property type="entry name" value="AMP-bd_C"/>
</dbReference>
<evidence type="ECO:0000256" key="8">
    <source>
        <dbReference type="ARBA" id="ARBA00022840"/>
    </source>
</evidence>
<dbReference type="Pfam" id="PF00501">
    <property type="entry name" value="AMP-binding"/>
    <property type="match status" value="1"/>
</dbReference>
<evidence type="ECO:0000256" key="9">
    <source>
        <dbReference type="ARBA" id="ARBA00022842"/>
    </source>
</evidence>
<dbReference type="RefSeq" id="WP_011466038.1">
    <property type="nucleotide sequence ID" value="NC_007908.1"/>
</dbReference>
<dbReference type="InterPro" id="IPR042099">
    <property type="entry name" value="ANL_N_sf"/>
</dbReference>
<evidence type="ECO:0000256" key="4">
    <source>
        <dbReference type="ARBA" id="ARBA00006432"/>
    </source>
</evidence>
<dbReference type="EC" id="6.2.1.3" evidence="12"/>
<dbReference type="AlphaFoldDB" id="Q21RX8"/>
<dbReference type="Pfam" id="PF13193">
    <property type="entry name" value="AMP-binding_C"/>
    <property type="match status" value="1"/>
</dbReference>
<dbReference type="InterPro" id="IPR020845">
    <property type="entry name" value="AMP-binding_CS"/>
</dbReference>
<dbReference type="InterPro" id="IPR045851">
    <property type="entry name" value="AMP-bd_C_sf"/>
</dbReference>
<name>Q21RX8_ALBFT</name>
<evidence type="ECO:0000256" key="6">
    <source>
        <dbReference type="ARBA" id="ARBA00022741"/>
    </source>
</evidence>
<evidence type="ECO:0000256" key="2">
    <source>
        <dbReference type="ARBA" id="ARBA00004170"/>
    </source>
</evidence>
<dbReference type="PANTHER" id="PTHR43767">
    <property type="entry name" value="LONG-CHAIN-FATTY-ACID--COA LIGASE"/>
    <property type="match status" value="1"/>
</dbReference>
<dbReference type="OrthoDB" id="9766486at2"/>
<proteinExistence type="inferred from homology"/>
<reference evidence="18" key="1">
    <citation type="submission" date="2006-02" db="EMBL/GenBank/DDBJ databases">
        <title>Complete sequence of chromosome of Rhodoferax ferrireducens DSM 15236.</title>
        <authorList>
            <person name="Copeland A."/>
            <person name="Lucas S."/>
            <person name="Lapidus A."/>
            <person name="Barry K."/>
            <person name="Detter J.C."/>
            <person name="Glavina del Rio T."/>
            <person name="Hammon N."/>
            <person name="Israni S."/>
            <person name="Pitluck S."/>
            <person name="Brettin T."/>
            <person name="Bruce D."/>
            <person name="Han C."/>
            <person name="Tapia R."/>
            <person name="Gilna P."/>
            <person name="Kiss H."/>
            <person name="Schmutz J."/>
            <person name="Larimer F."/>
            <person name="Land M."/>
            <person name="Kyrpides N."/>
            <person name="Ivanova N."/>
            <person name="Richardson P."/>
        </authorList>
    </citation>
    <scope>NUCLEOTIDE SEQUENCE [LARGE SCALE GENOMIC DNA]</scope>
    <source>
        <strain evidence="18">ATCC BAA-621 / DSM 15236 / T118</strain>
    </source>
</reference>
<dbReference type="CDD" id="cd05936">
    <property type="entry name" value="FC-FACS_FadD_like"/>
    <property type="match status" value="1"/>
</dbReference>
<dbReference type="InterPro" id="IPR050237">
    <property type="entry name" value="ATP-dep_AMP-bd_enzyme"/>
</dbReference>
<evidence type="ECO:0000256" key="10">
    <source>
        <dbReference type="ARBA" id="ARBA00023098"/>
    </source>
</evidence>
<keyword evidence="7" id="KW-0276">Fatty acid metabolism</keyword>
<dbReference type="Proteomes" id="UP000008332">
    <property type="component" value="Chromosome"/>
</dbReference>
<dbReference type="eggNOG" id="COG0318">
    <property type="taxonomic scope" value="Bacteria"/>
</dbReference>
<keyword evidence="9" id="KW-0460">Magnesium</keyword>
<evidence type="ECO:0000313" key="17">
    <source>
        <dbReference type="EMBL" id="ABD71475.1"/>
    </source>
</evidence>
<feature type="domain" description="AMP-dependent synthetase/ligase" evidence="15">
    <location>
        <begin position="30"/>
        <end position="420"/>
    </location>
</feature>
<dbReference type="GO" id="GO:0005524">
    <property type="term" value="F:ATP binding"/>
    <property type="evidence" value="ECO:0007669"/>
    <property type="project" value="UniProtKB-KW"/>
</dbReference>
<dbReference type="Gene3D" id="3.40.50.12780">
    <property type="entry name" value="N-terminal domain of ligase-like"/>
    <property type="match status" value="1"/>
</dbReference>
<accession>Q21RX8</accession>
<comment type="cofactor">
    <cofactor evidence="1">
        <name>Mg(2+)</name>
        <dbReference type="ChEBI" id="CHEBI:18420"/>
    </cofactor>
</comment>
<dbReference type="GO" id="GO:0016020">
    <property type="term" value="C:membrane"/>
    <property type="evidence" value="ECO:0007669"/>
    <property type="project" value="UniProtKB-SubCell"/>
</dbReference>
<feature type="domain" description="AMP-binding enzyme C-terminal" evidence="16">
    <location>
        <begin position="471"/>
        <end position="546"/>
    </location>
</feature>
<keyword evidence="6" id="KW-0547">Nucleotide-binding</keyword>
<dbReference type="STRING" id="338969.Rfer_3775"/>
<protein>
    <recommendedName>
        <fullName evidence="13">Long-chain-fatty-acid--CoA ligase</fullName>
        <ecNumber evidence="12">6.2.1.3</ecNumber>
    </recommendedName>
    <alternativeName>
        <fullName evidence="14">Long-chain acyl-CoA synthetase</fullName>
    </alternativeName>
</protein>
<dbReference type="FunFam" id="3.30.300.30:FF:000006">
    <property type="entry name" value="Long-chain-fatty-acid--CoA ligase FadD"/>
    <property type="match status" value="1"/>
</dbReference>
<evidence type="ECO:0000256" key="5">
    <source>
        <dbReference type="ARBA" id="ARBA00022598"/>
    </source>
</evidence>
<evidence type="ECO:0000256" key="3">
    <source>
        <dbReference type="ARBA" id="ARBA00005005"/>
    </source>
</evidence>
<evidence type="ECO:0000256" key="12">
    <source>
        <dbReference type="ARBA" id="ARBA00026121"/>
    </source>
</evidence>
<comment type="subcellular location">
    <subcellularLocation>
        <location evidence="2">Membrane</location>
        <topology evidence="2">Peripheral membrane protein</topology>
    </subcellularLocation>
</comment>
<gene>
    <name evidence="17" type="ordered locus">Rfer_3775</name>
</gene>
<evidence type="ECO:0000256" key="7">
    <source>
        <dbReference type="ARBA" id="ARBA00022832"/>
    </source>
</evidence>
<keyword evidence="18" id="KW-1185">Reference proteome</keyword>
<organism evidence="17 18">
    <name type="scientific">Albidiferax ferrireducens (strain ATCC BAA-621 / DSM 15236 / T118)</name>
    <name type="common">Rhodoferax ferrireducens</name>
    <dbReference type="NCBI Taxonomy" id="338969"/>
    <lineage>
        <taxon>Bacteria</taxon>
        <taxon>Pseudomonadati</taxon>
        <taxon>Pseudomonadota</taxon>
        <taxon>Betaproteobacteria</taxon>
        <taxon>Burkholderiales</taxon>
        <taxon>Comamonadaceae</taxon>
        <taxon>Rhodoferax</taxon>
    </lineage>
</organism>
<evidence type="ECO:0000256" key="11">
    <source>
        <dbReference type="ARBA" id="ARBA00023136"/>
    </source>
</evidence>
<keyword evidence="8" id="KW-0067">ATP-binding</keyword>
<sequence length="564" mass="62225">MDKIWLKNYPPGIAAEVDVHEFASLRDVLRRSCERFAELPAYSNMGASMTYAELDQHSRDFAAYLQNTLGLNKGERVAVMMPNLLQYPVALFGVLRAGLVVVNVNPQYTVPELEHQLKDSGAVAIVVLENFAHTLQEVLNRNPALKLNVLSTEVGDMFPVLKEVLTNVVVKYVKKMVPEWHIDGVIEFNAALRAGRDLTLRHVPLGHDDIAFLQYTGGTTGVAKGAVLTHGNLTANLQQLGAWIAHDLLDGRELFVCPLPLYHVFALSSSLVFMKIGAHSILITNPRDLPAFIHDLKKYPFTAIVGVNTLYRALLDTPEFAEVDTRSLKVVIAGGMAVQRVVAERWKKATGKPIIEAYGLTETSPGVTANPLNIVDWTGTIGMPFPSTEAAVLDDDGRELALGEVGEIGIRGPQVMTGYWNRPDETAKVFTAEGWLRTGDMGFMDERGYFKITDRKKDMIIVSGFKVFPNQIEDAVALHPGVAEVAAIGAPDERSGEVVKIIVVRSDPALTEQDLLAHCRQHLTDYKVPKIIEFRTEPLPKTNLGKILRRQLRALPELPVPTPP</sequence>
<dbReference type="FunFam" id="3.40.50.12780:FF:000003">
    <property type="entry name" value="Long-chain-fatty-acid--CoA ligase FadD"/>
    <property type="match status" value="1"/>
</dbReference>
<evidence type="ECO:0000259" key="15">
    <source>
        <dbReference type="Pfam" id="PF00501"/>
    </source>
</evidence>
<dbReference type="PROSITE" id="PS00455">
    <property type="entry name" value="AMP_BINDING"/>
    <property type="match status" value="1"/>
</dbReference>
<dbReference type="PANTHER" id="PTHR43767:SF8">
    <property type="entry name" value="LONG-CHAIN-FATTY-ACID--COA LIGASE"/>
    <property type="match status" value="1"/>
</dbReference>
<dbReference type="HOGENOM" id="CLU_000022_59_9_4"/>
<evidence type="ECO:0000313" key="18">
    <source>
        <dbReference type="Proteomes" id="UP000008332"/>
    </source>
</evidence>
<keyword evidence="11" id="KW-0472">Membrane</keyword>
<dbReference type="Gene3D" id="3.30.300.30">
    <property type="match status" value="1"/>
</dbReference>
<evidence type="ECO:0000256" key="13">
    <source>
        <dbReference type="ARBA" id="ARBA00039545"/>
    </source>
</evidence>
<dbReference type="GO" id="GO:0004467">
    <property type="term" value="F:long-chain fatty acid-CoA ligase activity"/>
    <property type="evidence" value="ECO:0007669"/>
    <property type="project" value="UniProtKB-EC"/>
</dbReference>
<dbReference type="SUPFAM" id="SSF56801">
    <property type="entry name" value="Acetyl-CoA synthetase-like"/>
    <property type="match status" value="1"/>
</dbReference>
<evidence type="ECO:0000256" key="14">
    <source>
        <dbReference type="ARBA" id="ARBA00042773"/>
    </source>
</evidence>
<comment type="pathway">
    <text evidence="3">Lipid metabolism; fatty acid beta-oxidation.</text>
</comment>
<dbReference type="KEGG" id="rfr:Rfer_3775"/>
<keyword evidence="10" id="KW-0443">Lipid metabolism</keyword>
<evidence type="ECO:0000259" key="16">
    <source>
        <dbReference type="Pfam" id="PF13193"/>
    </source>
</evidence>
<dbReference type="InterPro" id="IPR000873">
    <property type="entry name" value="AMP-dep_synth/lig_dom"/>
</dbReference>
<comment type="similarity">
    <text evidence="4">Belongs to the ATP-dependent AMP-binding enzyme family.</text>
</comment>
<evidence type="ECO:0000256" key="1">
    <source>
        <dbReference type="ARBA" id="ARBA00001946"/>
    </source>
</evidence>